<dbReference type="EMBL" id="CACVKT020003597">
    <property type="protein sequence ID" value="CAC5384593.1"/>
    <property type="molecule type" value="Genomic_DNA"/>
</dbReference>
<protein>
    <recommendedName>
        <fullName evidence="2">Nephrocystin 3-like N-terminal domain-containing protein</fullName>
    </recommendedName>
</protein>
<dbReference type="SUPFAM" id="SSF48403">
    <property type="entry name" value="Ankyrin repeat"/>
    <property type="match status" value="1"/>
</dbReference>
<evidence type="ECO:0000313" key="3">
    <source>
        <dbReference type="EMBL" id="CAC5384593.1"/>
    </source>
</evidence>
<reference evidence="3 4" key="1">
    <citation type="submission" date="2020-06" db="EMBL/GenBank/DDBJ databases">
        <authorList>
            <person name="Li R."/>
            <person name="Bekaert M."/>
        </authorList>
    </citation>
    <scope>NUCLEOTIDE SEQUENCE [LARGE SCALE GENOMIC DNA]</scope>
    <source>
        <strain evidence="4">wild</strain>
    </source>
</reference>
<dbReference type="Proteomes" id="UP000507470">
    <property type="component" value="Unassembled WGS sequence"/>
</dbReference>
<gene>
    <name evidence="3" type="ORF">MCOR_20216</name>
</gene>
<dbReference type="InterPro" id="IPR036770">
    <property type="entry name" value="Ankyrin_rpt-contain_sf"/>
</dbReference>
<dbReference type="OrthoDB" id="5989012at2759"/>
<keyword evidence="4" id="KW-1185">Reference proteome</keyword>
<evidence type="ECO:0000313" key="4">
    <source>
        <dbReference type="Proteomes" id="UP000507470"/>
    </source>
</evidence>
<proteinExistence type="predicted"/>
<evidence type="ECO:0000256" key="1">
    <source>
        <dbReference type="ARBA" id="ARBA00022737"/>
    </source>
</evidence>
<name>A0A6J8BLE6_MYTCO</name>
<sequence>MAHIGEIVNKEKLDNYISVLLGLRFMVSGLQEFVKSRLELKKLEIQPKCTTGCCQLNCSRKFGCLSMRFKDDWNLDSFVDFNFYVENLHNQSIVSKTWLIGKIYEELATSEKGIILTAEMGYGKSSVVSNLVCAEKSSDWYAIRKNVLVYHFCRYDSIRSTKAAYFIRNIASAVIHRYPELGTSILSDDIANDILYGPRCSEDTISCLDIAIFNPLRNKWKNYQFIIVVDALDECNSGDKTDISQLLFKQIDNFPPNINLFEELMPIFEILCTMTKPMTKEKILEVANISSLQRQKIERVIGNELGHFLMFTDRYLSFSHKSIADFLTCESRKHLRFFVCKENGHNLFGAYLLNSLNISKFDLVDLVHHVAMSRNEELQNMLLHSNAKQLPNDTNMPFLFYLYQAARDFNSYTTISLLLKMTNLKHINDKDERNMAVAVIAASHGNENALKCLLDYGADPYSKVFFFLMKATDL</sequence>
<dbReference type="AlphaFoldDB" id="A0A6J8BLE6"/>
<dbReference type="Gene3D" id="1.25.40.20">
    <property type="entry name" value="Ankyrin repeat-containing domain"/>
    <property type="match status" value="1"/>
</dbReference>
<dbReference type="InterPro" id="IPR056884">
    <property type="entry name" value="NPHP3-like_N"/>
</dbReference>
<dbReference type="Pfam" id="PF24883">
    <property type="entry name" value="NPHP3_N"/>
    <property type="match status" value="1"/>
</dbReference>
<accession>A0A6J8BLE6</accession>
<feature type="domain" description="Nephrocystin 3-like N-terminal" evidence="2">
    <location>
        <begin position="111"/>
        <end position="260"/>
    </location>
</feature>
<keyword evidence="1" id="KW-0677">Repeat</keyword>
<evidence type="ECO:0000259" key="2">
    <source>
        <dbReference type="Pfam" id="PF24883"/>
    </source>
</evidence>
<organism evidence="3 4">
    <name type="scientific">Mytilus coruscus</name>
    <name type="common">Sea mussel</name>
    <dbReference type="NCBI Taxonomy" id="42192"/>
    <lineage>
        <taxon>Eukaryota</taxon>
        <taxon>Metazoa</taxon>
        <taxon>Spiralia</taxon>
        <taxon>Lophotrochozoa</taxon>
        <taxon>Mollusca</taxon>
        <taxon>Bivalvia</taxon>
        <taxon>Autobranchia</taxon>
        <taxon>Pteriomorphia</taxon>
        <taxon>Mytilida</taxon>
        <taxon>Mytiloidea</taxon>
        <taxon>Mytilidae</taxon>
        <taxon>Mytilinae</taxon>
        <taxon>Mytilus</taxon>
    </lineage>
</organism>